<evidence type="ECO:0000313" key="2">
    <source>
        <dbReference type="Proteomes" id="UP000006237"/>
    </source>
</evidence>
<reference evidence="1 2" key="1">
    <citation type="submission" date="2009-01" db="EMBL/GenBank/DDBJ databases">
        <authorList>
            <person name="Qin X."/>
            <person name="Bachman B."/>
            <person name="Battles P."/>
            <person name="Bell A."/>
            <person name="Bess C."/>
            <person name="Bickham C."/>
            <person name="Chaboub L."/>
            <person name="Chen D."/>
            <person name="Coyle M."/>
            <person name="Deiros D.R."/>
            <person name="Dinh H."/>
            <person name="Forbes L."/>
            <person name="Fowler G."/>
            <person name="Francisco L."/>
            <person name="Fu Q."/>
            <person name="Gubbala S."/>
            <person name="Hale W."/>
            <person name="Han Y."/>
            <person name="Hemphill L."/>
            <person name="Highlander S.K."/>
            <person name="Hirani K."/>
            <person name="Hogues M."/>
            <person name="Jackson L."/>
            <person name="Jakkamsetti A."/>
            <person name="Javaid M."/>
            <person name="Jiang H."/>
            <person name="Korchina V."/>
            <person name="Kovar C."/>
            <person name="Lara F."/>
            <person name="Lee S."/>
            <person name="Mata R."/>
            <person name="Mathew T."/>
            <person name="Moen C."/>
            <person name="Morales K."/>
            <person name="Munidasa M."/>
            <person name="Nazareth L."/>
            <person name="Ngo R."/>
            <person name="Nguyen L."/>
            <person name="Okwuonu G."/>
            <person name="Ongeri F."/>
            <person name="Patil S."/>
            <person name="Petrosino J."/>
            <person name="Pham C."/>
            <person name="Pham P."/>
            <person name="Pu L.-L."/>
            <person name="Puazo M."/>
            <person name="Raj R."/>
            <person name="Reid J."/>
            <person name="Rouhana J."/>
            <person name="Saada N."/>
            <person name="Shang Y."/>
            <person name="Simmons D."/>
            <person name="Thornton R."/>
            <person name="Warren J."/>
            <person name="Weissenberger G."/>
            <person name="Zhang J."/>
            <person name="Zhang L."/>
            <person name="Zhou C."/>
            <person name="Zhu D."/>
            <person name="Muzny D."/>
            <person name="Worley K."/>
            <person name="Gibbs R."/>
        </authorList>
    </citation>
    <scope>NUCLEOTIDE SEQUENCE [LARGE SCALE GENOMIC DNA]</scope>
    <source>
        <strain evidence="1 2">ATCC 51866</strain>
    </source>
</reference>
<name>A0ABP2DUJ2_9CORY</name>
<organism evidence="1 2">
    <name type="scientific">Corynebacterium glucuronolyticum ATCC 51866</name>
    <dbReference type="NCBI Taxonomy" id="548478"/>
    <lineage>
        <taxon>Bacteria</taxon>
        <taxon>Bacillati</taxon>
        <taxon>Actinomycetota</taxon>
        <taxon>Actinomycetes</taxon>
        <taxon>Mycobacteriales</taxon>
        <taxon>Corynebacteriaceae</taxon>
        <taxon>Corynebacterium</taxon>
    </lineage>
</organism>
<proteinExistence type="predicted"/>
<protein>
    <submittedName>
        <fullName evidence="1">Uncharacterized protein</fullName>
    </submittedName>
</protein>
<accession>A0ABP2DUJ2</accession>
<gene>
    <name evidence="1" type="ORF">HMPREF0293_0853</name>
</gene>
<evidence type="ECO:0000313" key="1">
    <source>
        <dbReference type="EMBL" id="EEI63662.1"/>
    </source>
</evidence>
<dbReference type="EMBL" id="ACHF01000024">
    <property type="protein sequence ID" value="EEI63662.1"/>
    <property type="molecule type" value="Genomic_DNA"/>
</dbReference>
<sequence length="43" mass="4581">MESNLVDLGVPWTTGVNRVRAVKDGKMAIAEARGGQVSHVLAF</sequence>
<dbReference type="Proteomes" id="UP000006237">
    <property type="component" value="Unassembled WGS sequence"/>
</dbReference>
<comment type="caution">
    <text evidence="1">The sequence shown here is derived from an EMBL/GenBank/DDBJ whole genome shotgun (WGS) entry which is preliminary data.</text>
</comment>
<keyword evidence="2" id="KW-1185">Reference proteome</keyword>